<proteinExistence type="inferred from homology"/>
<reference evidence="11" key="2">
    <citation type="submission" date="2025-08" db="UniProtKB">
        <authorList>
            <consortium name="Ensembl"/>
        </authorList>
    </citation>
    <scope>IDENTIFICATION</scope>
</reference>
<protein>
    <submittedName>
        <fullName evidence="11">GDNF family receptor alpha 2</fullName>
    </submittedName>
</protein>
<evidence type="ECO:0000256" key="9">
    <source>
        <dbReference type="ARBA" id="ARBA00023288"/>
    </source>
</evidence>
<keyword evidence="4" id="KW-0336">GPI-anchor</keyword>
<dbReference type="Gene3D" id="1.10.220.110">
    <property type="entry name" value="GDNF binding domain"/>
    <property type="match status" value="1"/>
</dbReference>
<keyword evidence="6" id="KW-0472">Membrane</keyword>
<organism evidence="11 12">
    <name type="scientific">Takifugu rubripes</name>
    <name type="common">Japanese pufferfish</name>
    <name type="synonym">Fugu rubripes</name>
    <dbReference type="NCBI Taxonomy" id="31033"/>
    <lineage>
        <taxon>Eukaryota</taxon>
        <taxon>Metazoa</taxon>
        <taxon>Chordata</taxon>
        <taxon>Craniata</taxon>
        <taxon>Vertebrata</taxon>
        <taxon>Euteleostomi</taxon>
        <taxon>Actinopterygii</taxon>
        <taxon>Neopterygii</taxon>
        <taxon>Teleostei</taxon>
        <taxon>Neoteleostei</taxon>
        <taxon>Acanthomorphata</taxon>
        <taxon>Eupercaria</taxon>
        <taxon>Tetraodontiformes</taxon>
        <taxon>Tetradontoidea</taxon>
        <taxon>Tetraodontidae</taxon>
        <taxon>Takifugu</taxon>
    </lineage>
</organism>
<dbReference type="InterPro" id="IPR016017">
    <property type="entry name" value="GDNF/GAS1"/>
</dbReference>
<evidence type="ECO:0000256" key="7">
    <source>
        <dbReference type="ARBA" id="ARBA00023170"/>
    </source>
</evidence>
<dbReference type="eggNOG" id="ENOG502QS3P">
    <property type="taxonomic scope" value="Eukaryota"/>
</dbReference>
<dbReference type="GeneTree" id="ENSGT00940000156168"/>
<keyword evidence="9" id="KW-0449">Lipoprotein</keyword>
<evidence type="ECO:0000259" key="10">
    <source>
        <dbReference type="SMART" id="SM00907"/>
    </source>
</evidence>
<evidence type="ECO:0000256" key="5">
    <source>
        <dbReference type="ARBA" id="ARBA00022729"/>
    </source>
</evidence>
<evidence type="ECO:0000256" key="4">
    <source>
        <dbReference type="ARBA" id="ARBA00022622"/>
    </source>
</evidence>
<feature type="domain" description="GDNF/GAS1" evidence="10">
    <location>
        <begin position="39"/>
        <end position="117"/>
    </location>
</feature>
<comment type="subcellular location">
    <subcellularLocation>
        <location evidence="1">Cell membrane</location>
        <topology evidence="1">Lipid-anchor</topology>
        <topology evidence="1">GPI-anchor</topology>
    </subcellularLocation>
</comment>
<dbReference type="AlphaFoldDB" id="H2RMZ4"/>
<evidence type="ECO:0000256" key="6">
    <source>
        <dbReference type="ARBA" id="ARBA00023136"/>
    </source>
</evidence>
<dbReference type="Pfam" id="PF02351">
    <property type="entry name" value="GDNF"/>
    <property type="match status" value="3"/>
</dbReference>
<feature type="domain" description="GDNF/GAS1" evidence="10">
    <location>
        <begin position="204"/>
        <end position="301"/>
    </location>
</feature>
<keyword evidence="5" id="KW-0732">Signal</keyword>
<accession>H2RMZ4</accession>
<dbReference type="PANTHER" id="PTHR10269">
    <property type="entry name" value="GDNF RECEPTOR ALPHA"/>
    <property type="match status" value="1"/>
</dbReference>
<dbReference type="GO" id="GO:0009897">
    <property type="term" value="C:external side of plasma membrane"/>
    <property type="evidence" value="ECO:0007669"/>
    <property type="project" value="TreeGrafter"/>
</dbReference>
<feature type="domain" description="GDNF/GAS1" evidence="10">
    <location>
        <begin position="118"/>
        <end position="194"/>
    </location>
</feature>
<reference evidence="11" key="3">
    <citation type="submission" date="2025-09" db="UniProtKB">
        <authorList>
            <consortium name="Ensembl"/>
        </authorList>
    </citation>
    <scope>IDENTIFICATION</scope>
</reference>
<evidence type="ECO:0000256" key="1">
    <source>
        <dbReference type="ARBA" id="ARBA00004609"/>
    </source>
</evidence>
<comment type="similarity">
    <text evidence="2">Belongs to the GDNFR family.</text>
</comment>
<dbReference type="FunFam" id="1.10.220.110:FF:000001">
    <property type="entry name" value="GDNF family receptor alpha"/>
    <property type="match status" value="1"/>
</dbReference>
<dbReference type="Ensembl" id="ENSTRUT00000001515.3">
    <property type="protein sequence ID" value="ENSTRUP00000001507.3"/>
    <property type="gene ID" value="ENSTRUG00000000629.3"/>
</dbReference>
<dbReference type="InterPro" id="IPR003438">
    <property type="entry name" value="GDNF_rcpt"/>
</dbReference>
<dbReference type="PANTHER" id="PTHR10269:SF4">
    <property type="entry name" value="GDNF FAMILY RECEPTOR ALPHA-2"/>
    <property type="match status" value="1"/>
</dbReference>
<dbReference type="GO" id="GO:0038023">
    <property type="term" value="F:signaling receptor activity"/>
    <property type="evidence" value="ECO:0007669"/>
    <property type="project" value="InterPro"/>
</dbReference>
<dbReference type="InterPro" id="IPR037193">
    <property type="entry name" value="GDNF_alpha"/>
</dbReference>
<keyword evidence="3" id="KW-1003">Cell membrane</keyword>
<reference evidence="11 12" key="1">
    <citation type="journal article" date="2011" name="Genome Biol. Evol.">
        <title>Integration of the genetic map and genome assembly of fugu facilitates insights into distinct features of genome evolution in teleosts and mammals.</title>
        <authorList>
            <person name="Kai W."/>
            <person name="Kikuchi K."/>
            <person name="Tohari S."/>
            <person name="Chew A.K."/>
            <person name="Tay A."/>
            <person name="Fujiwara A."/>
            <person name="Hosoya S."/>
            <person name="Suetake H."/>
            <person name="Naruse K."/>
            <person name="Brenner S."/>
            <person name="Suzuki Y."/>
            <person name="Venkatesh B."/>
        </authorList>
    </citation>
    <scope>NUCLEOTIDE SEQUENCE [LARGE SCALE GENOMIC DNA]</scope>
</reference>
<dbReference type="GO" id="GO:0043235">
    <property type="term" value="C:receptor complex"/>
    <property type="evidence" value="ECO:0007669"/>
    <property type="project" value="TreeGrafter"/>
</dbReference>
<evidence type="ECO:0000313" key="11">
    <source>
        <dbReference type="Ensembl" id="ENSTRUP00000001507.3"/>
    </source>
</evidence>
<evidence type="ECO:0000313" key="12">
    <source>
        <dbReference type="Proteomes" id="UP000005226"/>
    </source>
</evidence>
<dbReference type="Proteomes" id="UP000005226">
    <property type="component" value="Chromosome 21"/>
</dbReference>
<dbReference type="SUPFAM" id="SSF110035">
    <property type="entry name" value="GDNF receptor-like"/>
    <property type="match status" value="2"/>
</dbReference>
<keyword evidence="7" id="KW-0675">Receptor</keyword>
<sequence>LSSPSRLSPVPPQMRGTFPGWVPHLCLSGPGAHSEWVDCIQASEMCNQNPNCSSRYRVMRQCLVGKEKDAMLDNNRECQAALEVLLGSPLYDCRCKRGMKKELQCLQNYWTIHMGLGDACNLNGSCKRQRSTFIGICIKEDPNRGETCSRKRCHKALRSFLDRVPPEFSHRLLFCPCQTEGCAERRRQTIVPDCSYNDKDKPNCLELRTLCRQDSLCRSRLADYTENCRVSAHTTSTCPNQDNHQACLSSYARLIGTDMTPNYVDNSFSNWTISPWCTCEGSGNQEEECYNFLRFFTENTCLSESPLSIGVLLTAFPFNGLLDGENNGICLGSPYCKLHF</sequence>
<keyword evidence="12" id="KW-1185">Reference proteome</keyword>
<evidence type="ECO:0000256" key="3">
    <source>
        <dbReference type="ARBA" id="ARBA00022475"/>
    </source>
</evidence>
<evidence type="ECO:0000256" key="2">
    <source>
        <dbReference type="ARBA" id="ARBA00005961"/>
    </source>
</evidence>
<name>H2RMZ4_TAKRU</name>
<dbReference type="GO" id="GO:0007169">
    <property type="term" value="P:cell surface receptor protein tyrosine kinase signaling pathway"/>
    <property type="evidence" value="ECO:0007669"/>
    <property type="project" value="UniProtKB-ARBA"/>
</dbReference>
<dbReference type="GO" id="GO:0007399">
    <property type="term" value="P:nervous system development"/>
    <property type="evidence" value="ECO:0007669"/>
    <property type="project" value="TreeGrafter"/>
</dbReference>
<evidence type="ECO:0000256" key="8">
    <source>
        <dbReference type="ARBA" id="ARBA00023180"/>
    </source>
</evidence>
<dbReference type="SMART" id="SM00907">
    <property type="entry name" value="GDNF"/>
    <property type="match status" value="3"/>
</dbReference>
<keyword evidence="8" id="KW-0325">Glycoprotein</keyword>